<dbReference type="GeneID" id="56080152"/>
<dbReference type="GO" id="GO:0140359">
    <property type="term" value="F:ABC-type transporter activity"/>
    <property type="evidence" value="ECO:0007669"/>
    <property type="project" value="InterPro"/>
</dbReference>
<dbReference type="PANTHER" id="PTHR43471">
    <property type="entry name" value="ABC TRANSPORTER PERMEASE"/>
    <property type="match status" value="1"/>
</dbReference>
<dbReference type="RefSeq" id="WP_179909265.1">
    <property type="nucleotide sequence ID" value="NZ_CP058910.1"/>
</dbReference>
<dbReference type="Pfam" id="PF12679">
    <property type="entry name" value="ABC2_membrane_2"/>
    <property type="match status" value="1"/>
</dbReference>
<dbReference type="KEGG" id="hrr:HZS55_19775"/>
<dbReference type="Proteomes" id="UP000509667">
    <property type="component" value="Chromosome"/>
</dbReference>
<keyword evidence="1" id="KW-0812">Transmembrane</keyword>
<reference evidence="2 3" key="1">
    <citation type="submission" date="2020-07" db="EMBL/GenBank/DDBJ databases">
        <title>Halosimplex pelagicum sp. nov. and Halosimplex rubrum sp. nov., isolated from salted brown alga Laminaria, and emended description of the genus Halosimplex.</title>
        <authorList>
            <person name="Cui H."/>
        </authorList>
    </citation>
    <scope>NUCLEOTIDE SEQUENCE [LARGE SCALE GENOMIC DNA]</scope>
    <source>
        <strain evidence="2 3">R27</strain>
    </source>
</reference>
<evidence type="ECO:0000313" key="2">
    <source>
        <dbReference type="EMBL" id="QLH79398.1"/>
    </source>
</evidence>
<protein>
    <submittedName>
        <fullName evidence="2">ABC transporter permease subunit</fullName>
    </submittedName>
</protein>
<keyword evidence="1" id="KW-1133">Transmembrane helix</keyword>
<feature type="transmembrane region" description="Helical" evidence="1">
    <location>
        <begin position="131"/>
        <end position="153"/>
    </location>
</feature>
<keyword evidence="1" id="KW-0472">Membrane</keyword>
<evidence type="ECO:0000313" key="3">
    <source>
        <dbReference type="Proteomes" id="UP000509667"/>
    </source>
</evidence>
<accession>A0A7D5P7P6</accession>
<keyword evidence="3" id="KW-1185">Reference proteome</keyword>
<dbReference type="PANTHER" id="PTHR43471:SF1">
    <property type="entry name" value="ABC TRANSPORTER PERMEASE PROTEIN NOSY-RELATED"/>
    <property type="match status" value="1"/>
</dbReference>
<sequence>MSSATVARTDFRSIRRSYAVVGVVGTFAAIVALAFLGSSEVHPHPVRTTFGLSALIAWVFPLLLAPLTYLAVAGDRDRGSITYYLGLPNTRADYFGGKYATRAAVGAATVVMGVAAAFAVALATYEHAPDLGRFLVLGALSTLFTLAMVGIFVAVSASVATRSRAMIGVLLAYFVLSPFWIGPLPALNLGTVLDAVASLPGVAIPESTRALVGALSPAGAYFNTLPELVWAGAPGQYESLAQFSDTPDYLGYEPWFNVLVMAVWAVGAPLVGYLRFRSAELG</sequence>
<feature type="transmembrane region" description="Helical" evidence="1">
    <location>
        <begin position="103"/>
        <end position="125"/>
    </location>
</feature>
<dbReference type="AlphaFoldDB" id="A0A7D5P7P6"/>
<dbReference type="EMBL" id="CP058910">
    <property type="protein sequence ID" value="QLH79398.1"/>
    <property type="molecule type" value="Genomic_DNA"/>
</dbReference>
<feature type="transmembrane region" description="Helical" evidence="1">
    <location>
        <begin position="18"/>
        <end position="38"/>
    </location>
</feature>
<evidence type="ECO:0000256" key="1">
    <source>
        <dbReference type="SAM" id="Phobius"/>
    </source>
</evidence>
<feature type="transmembrane region" description="Helical" evidence="1">
    <location>
        <begin position="255"/>
        <end position="276"/>
    </location>
</feature>
<dbReference type="OrthoDB" id="86287at2157"/>
<dbReference type="GO" id="GO:0005886">
    <property type="term" value="C:plasma membrane"/>
    <property type="evidence" value="ECO:0007669"/>
    <property type="project" value="UniProtKB-SubCell"/>
</dbReference>
<feature type="transmembrane region" description="Helical" evidence="1">
    <location>
        <begin position="50"/>
        <end position="72"/>
    </location>
</feature>
<feature type="transmembrane region" description="Helical" evidence="1">
    <location>
        <begin position="165"/>
        <end position="181"/>
    </location>
</feature>
<organism evidence="2 3">
    <name type="scientific">Halosimplex rubrum</name>
    <dbReference type="NCBI Taxonomy" id="869889"/>
    <lineage>
        <taxon>Archaea</taxon>
        <taxon>Methanobacteriati</taxon>
        <taxon>Methanobacteriota</taxon>
        <taxon>Stenosarchaea group</taxon>
        <taxon>Halobacteria</taxon>
        <taxon>Halobacteriales</taxon>
        <taxon>Haloarculaceae</taxon>
        <taxon>Halosimplex</taxon>
    </lineage>
</organism>
<name>A0A7D5P7P6_9EURY</name>
<proteinExistence type="predicted"/>
<gene>
    <name evidence="2" type="ORF">HZS55_19775</name>
</gene>